<evidence type="ECO:0000256" key="16">
    <source>
        <dbReference type="SAM" id="MobiDB-lite"/>
    </source>
</evidence>
<keyword evidence="7" id="KW-0336">GPI-anchor</keyword>
<organism evidence="19">
    <name type="scientific">Bionectria ochroleuca</name>
    <name type="common">Gliocladium roseum</name>
    <dbReference type="NCBI Taxonomy" id="29856"/>
    <lineage>
        <taxon>Eukaryota</taxon>
        <taxon>Fungi</taxon>
        <taxon>Dikarya</taxon>
        <taxon>Ascomycota</taxon>
        <taxon>Pezizomycotina</taxon>
        <taxon>Sordariomycetes</taxon>
        <taxon>Hypocreomycetidae</taxon>
        <taxon>Hypocreales</taxon>
        <taxon>Bionectriaceae</taxon>
        <taxon>Clonostachys</taxon>
    </lineage>
</organism>
<dbReference type="InterPro" id="IPR051735">
    <property type="entry name" value="CFEM_domain"/>
</dbReference>
<evidence type="ECO:0000256" key="9">
    <source>
        <dbReference type="ARBA" id="ARBA00022729"/>
    </source>
</evidence>
<evidence type="ECO:0000313" key="19">
    <source>
        <dbReference type="EMBL" id="CEO50108.1"/>
    </source>
</evidence>
<evidence type="ECO:0000259" key="18">
    <source>
        <dbReference type="PROSITE" id="PS52012"/>
    </source>
</evidence>
<feature type="disulfide bond" evidence="15">
    <location>
        <begin position="45"/>
        <end position="52"/>
    </location>
</feature>
<evidence type="ECO:0000256" key="14">
    <source>
        <dbReference type="ARBA" id="ARBA00023288"/>
    </source>
</evidence>
<protein>
    <recommendedName>
        <fullName evidence="18">CFEM domain-containing protein</fullName>
    </recommendedName>
</protein>
<feature type="binding site" description="axial binding residue" evidence="15">
    <location>
        <position position="49"/>
    </location>
    <ligand>
        <name>heme</name>
        <dbReference type="ChEBI" id="CHEBI:30413"/>
    </ligand>
    <ligandPart>
        <name>Fe</name>
        <dbReference type="ChEBI" id="CHEBI:18248"/>
    </ligandPart>
</feature>
<dbReference type="PROSITE" id="PS52012">
    <property type="entry name" value="CFEM"/>
    <property type="match status" value="1"/>
</dbReference>
<comment type="similarity">
    <text evidence="3">Belongs to the RBT5 family.</text>
</comment>
<feature type="signal peptide" evidence="17">
    <location>
        <begin position="1"/>
        <end position="17"/>
    </location>
</feature>
<dbReference type="SMART" id="SM00747">
    <property type="entry name" value="CFEM"/>
    <property type="match status" value="1"/>
</dbReference>
<keyword evidence="6 15" id="KW-0349">Heme</keyword>
<feature type="chain" id="PRO_5002117999" description="CFEM domain-containing protein" evidence="17">
    <location>
        <begin position="18"/>
        <end position="237"/>
    </location>
</feature>
<gene>
    <name evidence="19" type="ORF">BN869_000006165_1</name>
</gene>
<evidence type="ECO:0000256" key="11">
    <source>
        <dbReference type="ARBA" id="ARBA00023136"/>
    </source>
</evidence>
<evidence type="ECO:0000256" key="7">
    <source>
        <dbReference type="ARBA" id="ARBA00022622"/>
    </source>
</evidence>
<keyword evidence="9 17" id="KW-0732">Signal</keyword>
<dbReference type="AlphaFoldDB" id="A0A0B7JYC3"/>
<evidence type="ECO:0000256" key="12">
    <source>
        <dbReference type="ARBA" id="ARBA00023157"/>
    </source>
</evidence>
<evidence type="ECO:0000256" key="10">
    <source>
        <dbReference type="ARBA" id="ARBA00023004"/>
    </source>
</evidence>
<evidence type="ECO:0000256" key="15">
    <source>
        <dbReference type="PROSITE-ProRule" id="PRU01356"/>
    </source>
</evidence>
<comment type="subcellular location">
    <subcellularLocation>
        <location evidence="1">Cell membrane</location>
        <topology evidence="1">Lipid-anchor</topology>
        <topology evidence="1">GPI-anchor</topology>
    </subcellularLocation>
    <subcellularLocation>
        <location evidence="2">Secreted</location>
    </subcellularLocation>
</comment>
<keyword evidence="12 15" id="KW-1015">Disulfide bond</keyword>
<keyword evidence="8 15" id="KW-0479">Metal-binding</keyword>
<keyword evidence="5" id="KW-0964">Secreted</keyword>
<comment type="caution">
    <text evidence="15">Lacks conserved residue(s) required for the propagation of feature annotation.</text>
</comment>
<dbReference type="GO" id="GO:0098552">
    <property type="term" value="C:side of membrane"/>
    <property type="evidence" value="ECO:0007669"/>
    <property type="project" value="UniProtKB-KW"/>
</dbReference>
<accession>A0A0B7JYC3</accession>
<keyword evidence="10 15" id="KW-0408">Iron</keyword>
<name>A0A0B7JYC3_BIOOC</name>
<dbReference type="InterPro" id="IPR008427">
    <property type="entry name" value="Extracellular_membr_CFEM_dom"/>
</dbReference>
<evidence type="ECO:0000256" key="8">
    <source>
        <dbReference type="ARBA" id="ARBA00022723"/>
    </source>
</evidence>
<dbReference type="EMBL" id="CDPU01000017">
    <property type="protein sequence ID" value="CEO50108.1"/>
    <property type="molecule type" value="Genomic_DNA"/>
</dbReference>
<evidence type="ECO:0000256" key="17">
    <source>
        <dbReference type="SAM" id="SignalP"/>
    </source>
</evidence>
<feature type="disulfide bond" evidence="15">
    <location>
        <begin position="54"/>
        <end position="87"/>
    </location>
</feature>
<feature type="domain" description="CFEM" evidence="18">
    <location>
        <begin position="1"/>
        <end position="114"/>
    </location>
</feature>
<sequence>MKAILATIGAFATLALAQDISGLPQCGQICATSMWGAAKAEELGCSANDLVCLCKNKNFLFGIRDCSAATCSSDDARKMVEFGLQACRDVGVQITDGGNQSGTSAANPSASSDTNQSGASASTIFSTVTTGSGTVVAPVSTTTFGNSASNTAVAPGTNGGLVSTVTSGESTFVVTLSTDSTAAASETESGSGSSQATDGTTATEGAASSTESGGAAMPQQTLAPAAILGAGLAALLL</sequence>
<keyword evidence="13" id="KW-0325">Glycoprotein</keyword>
<evidence type="ECO:0000256" key="1">
    <source>
        <dbReference type="ARBA" id="ARBA00004609"/>
    </source>
</evidence>
<keyword evidence="14" id="KW-0449">Lipoprotein</keyword>
<dbReference type="Pfam" id="PF05730">
    <property type="entry name" value="CFEM"/>
    <property type="match status" value="1"/>
</dbReference>
<reference evidence="19" key="1">
    <citation type="submission" date="2015-01" db="EMBL/GenBank/DDBJ databases">
        <authorList>
            <person name="Durling Mikael"/>
        </authorList>
    </citation>
    <scope>NUCLEOTIDE SEQUENCE</scope>
</reference>
<evidence type="ECO:0000256" key="2">
    <source>
        <dbReference type="ARBA" id="ARBA00004613"/>
    </source>
</evidence>
<dbReference type="PANTHER" id="PTHR37928:SF1">
    <property type="entry name" value="CFEM DOMAIN PROTEIN (AFU_ORTHOLOGUE AFUA_6G14090)"/>
    <property type="match status" value="1"/>
</dbReference>
<evidence type="ECO:0000256" key="13">
    <source>
        <dbReference type="ARBA" id="ARBA00023180"/>
    </source>
</evidence>
<dbReference type="GO" id="GO:0005576">
    <property type="term" value="C:extracellular region"/>
    <property type="evidence" value="ECO:0007669"/>
    <property type="project" value="UniProtKB-SubCell"/>
</dbReference>
<evidence type="ECO:0000256" key="4">
    <source>
        <dbReference type="ARBA" id="ARBA00022475"/>
    </source>
</evidence>
<evidence type="ECO:0000256" key="5">
    <source>
        <dbReference type="ARBA" id="ARBA00022525"/>
    </source>
</evidence>
<feature type="region of interest" description="Disordered" evidence="16">
    <location>
        <begin position="183"/>
        <end position="217"/>
    </location>
</feature>
<keyword evidence="4" id="KW-1003">Cell membrane</keyword>
<dbReference type="GO" id="GO:0005886">
    <property type="term" value="C:plasma membrane"/>
    <property type="evidence" value="ECO:0007669"/>
    <property type="project" value="UniProtKB-SubCell"/>
</dbReference>
<dbReference type="GO" id="GO:0046872">
    <property type="term" value="F:metal ion binding"/>
    <property type="evidence" value="ECO:0007669"/>
    <property type="project" value="UniProtKB-UniRule"/>
</dbReference>
<dbReference type="PANTHER" id="PTHR37928">
    <property type="entry name" value="CFEM DOMAIN PROTEIN (AFU_ORTHOLOGUE AFUA_6G14090)"/>
    <property type="match status" value="1"/>
</dbReference>
<evidence type="ECO:0000256" key="6">
    <source>
        <dbReference type="ARBA" id="ARBA00022617"/>
    </source>
</evidence>
<evidence type="ECO:0000256" key="3">
    <source>
        <dbReference type="ARBA" id="ARBA00010031"/>
    </source>
</evidence>
<proteinExistence type="inferred from homology"/>
<feature type="region of interest" description="Disordered" evidence="16">
    <location>
        <begin position="98"/>
        <end position="118"/>
    </location>
</feature>
<keyword evidence="11" id="KW-0472">Membrane</keyword>